<reference evidence="1" key="1">
    <citation type="journal article" date="2015" name="Nature">
        <title>Complex archaea that bridge the gap between prokaryotes and eukaryotes.</title>
        <authorList>
            <person name="Spang A."/>
            <person name="Saw J.H."/>
            <person name="Jorgensen S.L."/>
            <person name="Zaremba-Niedzwiedzka K."/>
            <person name="Martijn J."/>
            <person name="Lind A.E."/>
            <person name="van Eijk R."/>
            <person name="Schleper C."/>
            <person name="Guy L."/>
            <person name="Ettema T.J."/>
        </authorList>
    </citation>
    <scope>NUCLEOTIDE SEQUENCE</scope>
</reference>
<dbReference type="CDD" id="cd00093">
    <property type="entry name" value="HTH_XRE"/>
    <property type="match status" value="1"/>
</dbReference>
<gene>
    <name evidence="1" type="ORF">LCGC14_0025150</name>
</gene>
<dbReference type="AlphaFoldDB" id="A0A0F9WC74"/>
<dbReference type="PANTHER" id="PTHR40455">
    <property type="entry name" value="ANTITOXIN HIGA"/>
    <property type="match status" value="1"/>
</dbReference>
<protein>
    <recommendedName>
        <fullName evidence="2">HTH cro/C1-type domain-containing protein</fullName>
    </recommendedName>
</protein>
<evidence type="ECO:0000313" key="1">
    <source>
        <dbReference type="EMBL" id="KKO09983.1"/>
    </source>
</evidence>
<dbReference type="EMBL" id="LAZR01000005">
    <property type="protein sequence ID" value="KKO09983.1"/>
    <property type="molecule type" value="Genomic_DNA"/>
</dbReference>
<dbReference type="PANTHER" id="PTHR40455:SF1">
    <property type="entry name" value="ANTITOXIN HIGA"/>
    <property type="match status" value="1"/>
</dbReference>
<dbReference type="GO" id="GO:0001046">
    <property type="term" value="F:core promoter sequence-specific DNA binding"/>
    <property type="evidence" value="ECO:0007669"/>
    <property type="project" value="TreeGrafter"/>
</dbReference>
<dbReference type="InterPro" id="IPR001387">
    <property type="entry name" value="Cro/C1-type_HTH"/>
</dbReference>
<accession>A0A0F9WC74</accession>
<sequence>MHALVEQATEHWVYLAPLLSDPHSEAEYDARVAALDEILELVGEDESHPLVGLANRLGDIIESYDELHRPMPEVTGREVLRYLMQEHGIAQSELPEVGAQSVVSAVLNGRRKLNWRQICELSERFGIATDSFKEPREKLRVLN</sequence>
<name>A0A0F9WC74_9ZZZZ</name>
<comment type="caution">
    <text evidence="1">The sequence shown here is derived from an EMBL/GenBank/DDBJ whole genome shotgun (WGS) entry which is preliminary data.</text>
</comment>
<dbReference type="GO" id="GO:0006355">
    <property type="term" value="P:regulation of DNA-templated transcription"/>
    <property type="evidence" value="ECO:0007669"/>
    <property type="project" value="InterPro"/>
</dbReference>
<organism evidence="1">
    <name type="scientific">marine sediment metagenome</name>
    <dbReference type="NCBI Taxonomy" id="412755"/>
    <lineage>
        <taxon>unclassified sequences</taxon>
        <taxon>metagenomes</taxon>
        <taxon>ecological metagenomes</taxon>
    </lineage>
</organism>
<dbReference type="InterPro" id="IPR039060">
    <property type="entry name" value="Antitox_HigA"/>
</dbReference>
<evidence type="ECO:0008006" key="2">
    <source>
        <dbReference type="Google" id="ProtNLM"/>
    </source>
</evidence>
<proteinExistence type="predicted"/>